<dbReference type="Proteomes" id="UP000807353">
    <property type="component" value="Unassembled WGS sequence"/>
</dbReference>
<evidence type="ECO:0000313" key="3">
    <source>
        <dbReference type="EMBL" id="KAF9456428.1"/>
    </source>
</evidence>
<feature type="region of interest" description="Disordered" evidence="1">
    <location>
        <begin position="51"/>
        <end position="96"/>
    </location>
</feature>
<keyword evidence="2" id="KW-1133">Transmembrane helix</keyword>
<comment type="caution">
    <text evidence="3">The sequence shown here is derived from an EMBL/GenBank/DDBJ whole genome shotgun (WGS) entry which is preliminary data.</text>
</comment>
<keyword evidence="2" id="KW-0812">Transmembrane</keyword>
<dbReference type="EMBL" id="MU150427">
    <property type="protein sequence ID" value="KAF9456428.1"/>
    <property type="molecule type" value="Genomic_DNA"/>
</dbReference>
<proteinExistence type="predicted"/>
<dbReference type="OrthoDB" id="5346979at2759"/>
<dbReference type="AlphaFoldDB" id="A0A9P6CCX0"/>
<name>A0A9P6CCX0_9AGAR</name>
<keyword evidence="2" id="KW-0472">Membrane</keyword>
<feature type="transmembrane region" description="Helical" evidence="2">
    <location>
        <begin position="20"/>
        <end position="41"/>
    </location>
</feature>
<evidence type="ECO:0000313" key="4">
    <source>
        <dbReference type="Proteomes" id="UP000807353"/>
    </source>
</evidence>
<reference evidence="3" key="1">
    <citation type="submission" date="2020-11" db="EMBL/GenBank/DDBJ databases">
        <authorList>
            <consortium name="DOE Joint Genome Institute"/>
            <person name="Ahrendt S."/>
            <person name="Riley R."/>
            <person name="Andreopoulos W."/>
            <person name="Labutti K."/>
            <person name="Pangilinan J."/>
            <person name="Ruiz-Duenas F.J."/>
            <person name="Barrasa J.M."/>
            <person name="Sanchez-Garcia M."/>
            <person name="Camarero S."/>
            <person name="Miyauchi S."/>
            <person name="Serrano A."/>
            <person name="Linde D."/>
            <person name="Babiker R."/>
            <person name="Drula E."/>
            <person name="Ayuso-Fernandez I."/>
            <person name="Pacheco R."/>
            <person name="Padilla G."/>
            <person name="Ferreira P."/>
            <person name="Barriuso J."/>
            <person name="Kellner H."/>
            <person name="Castanera R."/>
            <person name="Alfaro M."/>
            <person name="Ramirez L."/>
            <person name="Pisabarro A.G."/>
            <person name="Kuo A."/>
            <person name="Tritt A."/>
            <person name="Lipzen A."/>
            <person name="He G."/>
            <person name="Yan M."/>
            <person name="Ng V."/>
            <person name="Cullen D."/>
            <person name="Martin F."/>
            <person name="Rosso M.-N."/>
            <person name="Henrissat B."/>
            <person name="Hibbett D."/>
            <person name="Martinez A.T."/>
            <person name="Grigoriev I.V."/>
        </authorList>
    </citation>
    <scope>NUCLEOTIDE SEQUENCE</scope>
    <source>
        <strain evidence="3">CBS 247.69</strain>
    </source>
</reference>
<accession>A0A9P6CCX0</accession>
<gene>
    <name evidence="3" type="ORF">BDZ94DRAFT_1315165</name>
</gene>
<protein>
    <submittedName>
        <fullName evidence="3">Uncharacterized protein</fullName>
    </submittedName>
</protein>
<evidence type="ECO:0000256" key="1">
    <source>
        <dbReference type="SAM" id="MobiDB-lite"/>
    </source>
</evidence>
<keyword evidence="4" id="KW-1185">Reference proteome</keyword>
<organism evidence="3 4">
    <name type="scientific">Collybia nuda</name>
    <dbReference type="NCBI Taxonomy" id="64659"/>
    <lineage>
        <taxon>Eukaryota</taxon>
        <taxon>Fungi</taxon>
        <taxon>Dikarya</taxon>
        <taxon>Basidiomycota</taxon>
        <taxon>Agaricomycotina</taxon>
        <taxon>Agaricomycetes</taxon>
        <taxon>Agaricomycetidae</taxon>
        <taxon>Agaricales</taxon>
        <taxon>Tricholomatineae</taxon>
        <taxon>Clitocybaceae</taxon>
        <taxon>Collybia</taxon>
    </lineage>
</organism>
<feature type="compositionally biased region" description="Low complexity" evidence="1">
    <location>
        <begin position="74"/>
        <end position="94"/>
    </location>
</feature>
<feature type="region of interest" description="Disordered" evidence="1">
    <location>
        <begin position="168"/>
        <end position="191"/>
    </location>
</feature>
<sequence>MSSISEPTAQQKEKSRVPPWIPIAAFVGTSFALGIPLIYLARQRTSVARTLLKKSSAAPPRRTGGSTTPLGRKSGASASETASASTSSTVEHSSPGTGELLSAISRVDFSTAIYAGKAFGIATGIVTVSAVALTLGVKNVMGVQDTQEFAQRMRLAVWRRLPSLTSKIHRPPDSDEDGGSVIDSEPDPTWNWPDAEKRLQVAYEQGGLPAWLQAAMKEMEAELNVERAKRQRESDEADRRAVVS</sequence>
<feature type="region of interest" description="Disordered" evidence="1">
    <location>
        <begin position="224"/>
        <end position="244"/>
    </location>
</feature>
<evidence type="ECO:0000256" key="2">
    <source>
        <dbReference type="SAM" id="Phobius"/>
    </source>
</evidence>